<feature type="region of interest" description="Disordered" evidence="6">
    <location>
        <begin position="282"/>
        <end position="303"/>
    </location>
</feature>
<evidence type="ECO:0000256" key="3">
    <source>
        <dbReference type="ARBA" id="ARBA00023082"/>
    </source>
</evidence>
<keyword evidence="10" id="KW-1185">Reference proteome</keyword>
<comment type="similarity">
    <text evidence="1">Belongs to the sigma-70 factor family. ECF subfamily.</text>
</comment>
<dbReference type="PANTHER" id="PTHR43133">
    <property type="entry name" value="RNA POLYMERASE ECF-TYPE SIGMA FACTO"/>
    <property type="match status" value="1"/>
</dbReference>
<sequence length="412" mass="43641">MRNEGRAVSSTAAKGREDGGSFAGLSDVELCVRVAAAGSDSEEGRAAFAELYRRYRDAALSRAVAAARPPVSPEDVVSEAFAKTLQAMDRGLGPRESFVGYLFTAIRSEGRRRTKVEGATDLVPDEELDVLASTSAEDAAERHGELDQLQRAFASLPGDWQQLLWLVEVEGIPQERAATRIGATPSAMISRLARAREALRTAYLQQYVDRAPVGCGEAPMLLAGFVRGSLGKRQHRAVQAHTEECAECAEQARRLRTLNGQLRSWLGPVVVGAAAAGGGAAAGSAAPASAVEGSSPSETAPGAAEVHRIPTALLWGSLGGAAALLALGLFLLLSPGGAPPAERDLSPVVEAEADRPDDEREPLDDEQKVEGAGGERVVQRAADPSRPSQVGGDDRTPHWRLLEDRLKHLREK</sequence>
<evidence type="ECO:0000259" key="8">
    <source>
        <dbReference type="Pfam" id="PF08281"/>
    </source>
</evidence>
<evidence type="ECO:0000256" key="5">
    <source>
        <dbReference type="ARBA" id="ARBA00023163"/>
    </source>
</evidence>
<keyword evidence="7" id="KW-0472">Membrane</keyword>
<dbReference type="GO" id="GO:0006352">
    <property type="term" value="P:DNA-templated transcription initiation"/>
    <property type="evidence" value="ECO:0007669"/>
    <property type="project" value="InterPro"/>
</dbReference>
<evidence type="ECO:0000256" key="6">
    <source>
        <dbReference type="SAM" id="MobiDB-lite"/>
    </source>
</evidence>
<dbReference type="InterPro" id="IPR039425">
    <property type="entry name" value="RNA_pol_sigma-70-like"/>
</dbReference>
<dbReference type="InterPro" id="IPR013324">
    <property type="entry name" value="RNA_pol_sigma_r3/r4-like"/>
</dbReference>
<keyword evidence="5" id="KW-0804">Transcription</keyword>
<organism evidence="9 10">
    <name type="scientific">Leucobacter ruminantium</name>
    <dbReference type="NCBI Taxonomy" id="1289170"/>
    <lineage>
        <taxon>Bacteria</taxon>
        <taxon>Bacillati</taxon>
        <taxon>Actinomycetota</taxon>
        <taxon>Actinomycetes</taxon>
        <taxon>Micrococcales</taxon>
        <taxon>Microbacteriaceae</taxon>
        <taxon>Leucobacter</taxon>
    </lineage>
</organism>
<reference evidence="9" key="1">
    <citation type="submission" date="2021-03" db="EMBL/GenBank/DDBJ databases">
        <title>Leucobacter chromiisoli sp. nov., isolated from chromium-containing soil of chemical plant.</title>
        <authorList>
            <person name="Xu Z."/>
        </authorList>
    </citation>
    <scope>NUCLEOTIDE SEQUENCE</scope>
    <source>
        <strain evidence="9">A2</strain>
    </source>
</reference>
<keyword evidence="2" id="KW-0805">Transcription regulation</keyword>
<dbReference type="Gene3D" id="1.10.10.1320">
    <property type="entry name" value="Anti-sigma factor, zinc-finger domain"/>
    <property type="match status" value="1"/>
</dbReference>
<dbReference type="GO" id="GO:0016987">
    <property type="term" value="F:sigma factor activity"/>
    <property type="evidence" value="ECO:0007669"/>
    <property type="project" value="UniProtKB-KW"/>
</dbReference>
<dbReference type="Gene3D" id="1.10.10.10">
    <property type="entry name" value="Winged helix-like DNA-binding domain superfamily/Winged helix DNA-binding domain"/>
    <property type="match status" value="1"/>
</dbReference>
<gene>
    <name evidence="9" type="ORF">J4H91_05840</name>
</gene>
<accession>A0A939LXN8</accession>
<evidence type="ECO:0000256" key="2">
    <source>
        <dbReference type="ARBA" id="ARBA00023015"/>
    </source>
</evidence>
<dbReference type="InterPro" id="IPR014284">
    <property type="entry name" value="RNA_pol_sigma-70_dom"/>
</dbReference>
<dbReference type="RefSeq" id="WP_208045328.1">
    <property type="nucleotide sequence ID" value="NZ_JAGDYL010000007.1"/>
</dbReference>
<feature type="compositionally biased region" description="Low complexity" evidence="6">
    <location>
        <begin position="282"/>
        <end position="298"/>
    </location>
</feature>
<feature type="domain" description="RNA polymerase sigma factor 70 region 4 type 2" evidence="8">
    <location>
        <begin position="147"/>
        <end position="199"/>
    </location>
</feature>
<dbReference type="AlphaFoldDB" id="A0A939LXN8"/>
<dbReference type="InterPro" id="IPR041916">
    <property type="entry name" value="Anti_sigma_zinc_sf"/>
</dbReference>
<evidence type="ECO:0000313" key="9">
    <source>
        <dbReference type="EMBL" id="MBO1804838.1"/>
    </source>
</evidence>
<dbReference type="SUPFAM" id="SSF88659">
    <property type="entry name" value="Sigma3 and sigma4 domains of RNA polymerase sigma factors"/>
    <property type="match status" value="1"/>
</dbReference>
<dbReference type="Proteomes" id="UP000664398">
    <property type="component" value="Unassembled WGS sequence"/>
</dbReference>
<keyword evidence="7" id="KW-1133">Transmembrane helix</keyword>
<dbReference type="Pfam" id="PF08281">
    <property type="entry name" value="Sigma70_r4_2"/>
    <property type="match status" value="1"/>
</dbReference>
<dbReference type="InterPro" id="IPR036388">
    <property type="entry name" value="WH-like_DNA-bd_sf"/>
</dbReference>
<dbReference type="PANTHER" id="PTHR43133:SF8">
    <property type="entry name" value="RNA POLYMERASE SIGMA FACTOR HI_1459-RELATED"/>
    <property type="match status" value="1"/>
</dbReference>
<evidence type="ECO:0000256" key="4">
    <source>
        <dbReference type="ARBA" id="ARBA00023125"/>
    </source>
</evidence>
<name>A0A939LXN8_9MICO</name>
<dbReference type="EMBL" id="JAGDYL010000007">
    <property type="protein sequence ID" value="MBO1804838.1"/>
    <property type="molecule type" value="Genomic_DNA"/>
</dbReference>
<evidence type="ECO:0000256" key="7">
    <source>
        <dbReference type="SAM" id="Phobius"/>
    </source>
</evidence>
<dbReference type="InterPro" id="IPR013325">
    <property type="entry name" value="RNA_pol_sigma_r2"/>
</dbReference>
<dbReference type="SUPFAM" id="SSF88946">
    <property type="entry name" value="Sigma2 domain of RNA polymerase sigma factors"/>
    <property type="match status" value="1"/>
</dbReference>
<dbReference type="NCBIfam" id="TIGR02937">
    <property type="entry name" value="sigma70-ECF"/>
    <property type="match status" value="1"/>
</dbReference>
<feature type="transmembrane region" description="Helical" evidence="7">
    <location>
        <begin position="312"/>
        <end position="333"/>
    </location>
</feature>
<evidence type="ECO:0000313" key="10">
    <source>
        <dbReference type="Proteomes" id="UP000664398"/>
    </source>
</evidence>
<dbReference type="InterPro" id="IPR013249">
    <property type="entry name" value="RNA_pol_sigma70_r4_t2"/>
</dbReference>
<proteinExistence type="inferred from homology"/>
<evidence type="ECO:0000256" key="1">
    <source>
        <dbReference type="ARBA" id="ARBA00010641"/>
    </source>
</evidence>
<dbReference type="GO" id="GO:0003677">
    <property type="term" value="F:DNA binding"/>
    <property type="evidence" value="ECO:0007669"/>
    <property type="project" value="UniProtKB-KW"/>
</dbReference>
<keyword evidence="4" id="KW-0238">DNA-binding</keyword>
<comment type="caution">
    <text evidence="9">The sequence shown here is derived from an EMBL/GenBank/DDBJ whole genome shotgun (WGS) entry which is preliminary data.</text>
</comment>
<feature type="region of interest" description="Disordered" evidence="6">
    <location>
        <begin position="339"/>
        <end position="399"/>
    </location>
</feature>
<keyword evidence="7" id="KW-0812">Transmembrane</keyword>
<keyword evidence="3" id="KW-0731">Sigma factor</keyword>
<protein>
    <submittedName>
        <fullName evidence="9">Sigma-70 family RNA polymerase sigma factor</fullName>
    </submittedName>
</protein>
<dbReference type="Gene3D" id="1.10.1740.10">
    <property type="match status" value="1"/>
</dbReference>